<organism evidence="5 6">
    <name type="scientific">Ructibacterium gallinarum</name>
    <dbReference type="NCBI Taxonomy" id="2779355"/>
    <lineage>
        <taxon>Bacteria</taxon>
        <taxon>Bacillati</taxon>
        <taxon>Bacillota</taxon>
        <taxon>Clostridia</taxon>
        <taxon>Eubacteriales</taxon>
        <taxon>Oscillospiraceae</taxon>
        <taxon>Ructibacterium</taxon>
    </lineage>
</organism>
<evidence type="ECO:0000256" key="2">
    <source>
        <dbReference type="ARBA" id="ARBA00022801"/>
    </source>
</evidence>
<dbReference type="GO" id="GO:0009245">
    <property type="term" value="P:lipid A biosynthetic process"/>
    <property type="evidence" value="ECO:0007669"/>
    <property type="project" value="TreeGrafter"/>
</dbReference>
<keyword evidence="3" id="KW-1133">Transmembrane helix</keyword>
<reference evidence="5" key="1">
    <citation type="submission" date="2020-10" db="EMBL/GenBank/DDBJ databases">
        <title>ChiBAC.</title>
        <authorList>
            <person name="Zenner C."/>
            <person name="Hitch T.C.A."/>
            <person name="Clavel T."/>
        </authorList>
    </citation>
    <scope>NUCLEOTIDE SEQUENCE</scope>
    <source>
        <strain evidence="5">DSM 107454</strain>
    </source>
</reference>
<dbReference type="RefSeq" id="WP_226393540.1">
    <property type="nucleotide sequence ID" value="NZ_JADCKB010000030.1"/>
</dbReference>
<evidence type="ECO:0000259" key="4">
    <source>
        <dbReference type="Pfam" id="PF00149"/>
    </source>
</evidence>
<dbReference type="GO" id="GO:0046872">
    <property type="term" value="F:metal ion binding"/>
    <property type="evidence" value="ECO:0007669"/>
    <property type="project" value="UniProtKB-KW"/>
</dbReference>
<dbReference type="Pfam" id="PF00149">
    <property type="entry name" value="Metallophos"/>
    <property type="match status" value="1"/>
</dbReference>
<dbReference type="InterPro" id="IPR029052">
    <property type="entry name" value="Metallo-depent_PP-like"/>
</dbReference>
<evidence type="ECO:0000313" key="6">
    <source>
        <dbReference type="Proteomes" id="UP000806542"/>
    </source>
</evidence>
<protein>
    <submittedName>
        <fullName evidence="5">Metallophosphoesterase</fullName>
    </submittedName>
</protein>
<evidence type="ECO:0000256" key="1">
    <source>
        <dbReference type="ARBA" id="ARBA00022723"/>
    </source>
</evidence>
<comment type="caution">
    <text evidence="5">The sequence shown here is derived from an EMBL/GenBank/DDBJ whole genome shotgun (WGS) entry which is preliminary data.</text>
</comment>
<dbReference type="EMBL" id="JADCKB010000030">
    <property type="protein sequence ID" value="MBE5041000.1"/>
    <property type="molecule type" value="Genomic_DNA"/>
</dbReference>
<feature type="transmembrane region" description="Helical" evidence="3">
    <location>
        <begin position="6"/>
        <end position="22"/>
    </location>
</feature>
<dbReference type="Proteomes" id="UP000806542">
    <property type="component" value="Unassembled WGS sequence"/>
</dbReference>
<dbReference type="InterPro" id="IPR051158">
    <property type="entry name" value="Metallophosphoesterase_sf"/>
</dbReference>
<evidence type="ECO:0000256" key="3">
    <source>
        <dbReference type="SAM" id="Phobius"/>
    </source>
</evidence>
<proteinExistence type="predicted"/>
<dbReference type="SUPFAM" id="SSF56300">
    <property type="entry name" value="Metallo-dependent phosphatases"/>
    <property type="match status" value="1"/>
</dbReference>
<name>A0A9D5M5J3_9FIRM</name>
<keyword evidence="6" id="KW-1185">Reference proteome</keyword>
<keyword evidence="2" id="KW-0378">Hydrolase</keyword>
<gene>
    <name evidence="5" type="ORF">INF28_11075</name>
</gene>
<dbReference type="AlphaFoldDB" id="A0A9D5M5J3"/>
<keyword evidence="3" id="KW-0472">Membrane</keyword>
<dbReference type="InterPro" id="IPR004843">
    <property type="entry name" value="Calcineurin-like_PHP"/>
</dbReference>
<dbReference type="GO" id="GO:0008758">
    <property type="term" value="F:UDP-2,3-diacylglucosamine hydrolase activity"/>
    <property type="evidence" value="ECO:0007669"/>
    <property type="project" value="TreeGrafter"/>
</dbReference>
<dbReference type="PANTHER" id="PTHR31302">
    <property type="entry name" value="TRANSMEMBRANE PROTEIN WITH METALLOPHOSPHOESTERASE DOMAIN-RELATED"/>
    <property type="match status" value="1"/>
</dbReference>
<accession>A0A9D5M5J3</accession>
<dbReference type="PANTHER" id="PTHR31302:SF31">
    <property type="entry name" value="PHOSPHODIESTERASE YAEI"/>
    <property type="match status" value="1"/>
</dbReference>
<sequence length="289" mass="32435">MLQLGWMGLILFIGICIWLWYGNNKLQLTVIPVQHKKIPLVFDGFRIVQVSDLHNKRFGADQRCLMNKIRLAQPNMIVITGDLIYSAHFKRFRKICHMRYALQFVRGAVKIAPVYYVPGNHEGRNLSYFKLRQQLLQAGVHVLEKGKAEVVRGKEKIVLLGSKALDNSQPAEINAKDAAQMIAEVQQTAACCKADYRILLAHHPEFFDAYDKTGVELIFAGHAHGGQVRIPGTGAVIAPGQGFWPQYTEGSYKGTYGTMVVSRGLGKSMFPFRIFNRPELVCAVLHSVP</sequence>
<feature type="domain" description="Calcineurin-like phosphoesterase" evidence="4">
    <location>
        <begin position="45"/>
        <end position="225"/>
    </location>
</feature>
<keyword evidence="3" id="KW-0812">Transmembrane</keyword>
<dbReference type="GO" id="GO:0016020">
    <property type="term" value="C:membrane"/>
    <property type="evidence" value="ECO:0007669"/>
    <property type="project" value="GOC"/>
</dbReference>
<evidence type="ECO:0000313" key="5">
    <source>
        <dbReference type="EMBL" id="MBE5041000.1"/>
    </source>
</evidence>
<keyword evidence="1" id="KW-0479">Metal-binding</keyword>
<dbReference type="Gene3D" id="3.60.21.10">
    <property type="match status" value="1"/>
</dbReference>